<protein>
    <submittedName>
        <fullName evidence="2">Uncharacterized protein</fullName>
    </submittedName>
</protein>
<feature type="region of interest" description="Disordered" evidence="1">
    <location>
        <begin position="126"/>
        <end position="149"/>
    </location>
</feature>
<dbReference type="Proteomes" id="UP000306102">
    <property type="component" value="Unassembled WGS sequence"/>
</dbReference>
<feature type="region of interest" description="Disordered" evidence="1">
    <location>
        <begin position="1"/>
        <end position="87"/>
    </location>
</feature>
<evidence type="ECO:0000256" key="1">
    <source>
        <dbReference type="SAM" id="MobiDB-lite"/>
    </source>
</evidence>
<dbReference type="EMBL" id="SDRB02001331">
    <property type="protein sequence ID" value="THG21547.1"/>
    <property type="molecule type" value="Genomic_DNA"/>
</dbReference>
<reference evidence="2 3" key="1">
    <citation type="journal article" date="2018" name="Proc. Natl. Acad. Sci. U.S.A.">
        <title>Draft genome sequence of Camellia sinensis var. sinensis provides insights into the evolution of the tea genome and tea quality.</title>
        <authorList>
            <person name="Wei C."/>
            <person name="Yang H."/>
            <person name="Wang S."/>
            <person name="Zhao J."/>
            <person name="Liu C."/>
            <person name="Gao L."/>
            <person name="Xia E."/>
            <person name="Lu Y."/>
            <person name="Tai Y."/>
            <person name="She G."/>
            <person name="Sun J."/>
            <person name="Cao H."/>
            <person name="Tong W."/>
            <person name="Gao Q."/>
            <person name="Li Y."/>
            <person name="Deng W."/>
            <person name="Jiang X."/>
            <person name="Wang W."/>
            <person name="Chen Q."/>
            <person name="Zhang S."/>
            <person name="Li H."/>
            <person name="Wu J."/>
            <person name="Wang P."/>
            <person name="Li P."/>
            <person name="Shi C."/>
            <person name="Zheng F."/>
            <person name="Jian J."/>
            <person name="Huang B."/>
            <person name="Shan D."/>
            <person name="Shi M."/>
            <person name="Fang C."/>
            <person name="Yue Y."/>
            <person name="Li F."/>
            <person name="Li D."/>
            <person name="Wei S."/>
            <person name="Han B."/>
            <person name="Jiang C."/>
            <person name="Yin Y."/>
            <person name="Xia T."/>
            <person name="Zhang Z."/>
            <person name="Bennetzen J.L."/>
            <person name="Zhao S."/>
            <person name="Wan X."/>
        </authorList>
    </citation>
    <scope>NUCLEOTIDE SEQUENCE [LARGE SCALE GENOMIC DNA]</scope>
    <source>
        <strain evidence="3">cv. Shuchazao</strain>
        <tissue evidence="2">Leaf</tissue>
    </source>
</reference>
<gene>
    <name evidence="2" type="ORF">TEA_010916</name>
</gene>
<comment type="caution">
    <text evidence="2">The sequence shown here is derived from an EMBL/GenBank/DDBJ whole genome shotgun (WGS) entry which is preliminary data.</text>
</comment>
<evidence type="ECO:0000313" key="2">
    <source>
        <dbReference type="EMBL" id="THG21547.1"/>
    </source>
</evidence>
<feature type="compositionally biased region" description="Pro residues" evidence="1">
    <location>
        <begin position="44"/>
        <end position="57"/>
    </location>
</feature>
<organism evidence="2 3">
    <name type="scientific">Camellia sinensis var. sinensis</name>
    <name type="common">China tea</name>
    <dbReference type="NCBI Taxonomy" id="542762"/>
    <lineage>
        <taxon>Eukaryota</taxon>
        <taxon>Viridiplantae</taxon>
        <taxon>Streptophyta</taxon>
        <taxon>Embryophyta</taxon>
        <taxon>Tracheophyta</taxon>
        <taxon>Spermatophyta</taxon>
        <taxon>Magnoliopsida</taxon>
        <taxon>eudicotyledons</taxon>
        <taxon>Gunneridae</taxon>
        <taxon>Pentapetalae</taxon>
        <taxon>asterids</taxon>
        <taxon>Ericales</taxon>
        <taxon>Theaceae</taxon>
        <taxon>Camellia</taxon>
    </lineage>
</organism>
<accession>A0A4V6RYR9</accession>
<evidence type="ECO:0000313" key="3">
    <source>
        <dbReference type="Proteomes" id="UP000306102"/>
    </source>
</evidence>
<feature type="compositionally biased region" description="Gly residues" evidence="1">
    <location>
        <begin position="1"/>
        <end position="13"/>
    </location>
</feature>
<sequence>MKNGGLGLGLGFGGKRDRRRGRAGLAGTGTASELCPRSNIGSGLPPPLRGRPHPPGTPQATDSGAGTPPLAADHRGHAGGTPAAPSAADRTHLLSGYLLLLLLLLLTCLLDWAGPLNNTYSSTAIERKKERSRPWMQKSKECKEERDGKSKIEIEAEENYAHWVMMMRSRSVSVPVASDSSAGNMRSLET</sequence>
<dbReference type="AlphaFoldDB" id="A0A4V6RYR9"/>
<name>A0A4V6RYR9_CAMSN</name>
<proteinExistence type="predicted"/>
<keyword evidence="3" id="KW-1185">Reference proteome</keyword>